<keyword evidence="1" id="KW-0472">Membrane</keyword>
<comment type="caution">
    <text evidence="2">The sequence shown here is derived from an EMBL/GenBank/DDBJ whole genome shotgun (WGS) entry which is preliminary data.</text>
</comment>
<feature type="transmembrane region" description="Helical" evidence="1">
    <location>
        <begin position="7"/>
        <end position="26"/>
    </location>
</feature>
<proteinExistence type="predicted"/>
<reference evidence="2" key="1">
    <citation type="submission" date="2016-09" db="EMBL/GenBank/DDBJ databases">
        <authorList>
            <person name="Hebert L."/>
            <person name="Moumen B."/>
        </authorList>
    </citation>
    <scope>NUCLEOTIDE SEQUENCE [LARGE SCALE GENOMIC DNA]</scope>
    <source>
        <strain evidence="2">OVI</strain>
    </source>
</reference>
<dbReference type="RefSeq" id="XP_067081710.1">
    <property type="nucleotide sequence ID" value="XM_067225609.1"/>
</dbReference>
<dbReference type="Proteomes" id="UP000195570">
    <property type="component" value="Unassembled WGS sequence"/>
</dbReference>
<organism evidence="2 3">
    <name type="scientific">Trypanosoma equiperdum</name>
    <dbReference type="NCBI Taxonomy" id="5694"/>
    <lineage>
        <taxon>Eukaryota</taxon>
        <taxon>Discoba</taxon>
        <taxon>Euglenozoa</taxon>
        <taxon>Kinetoplastea</taxon>
        <taxon>Metakinetoplastina</taxon>
        <taxon>Trypanosomatida</taxon>
        <taxon>Trypanosomatidae</taxon>
        <taxon>Trypanosoma</taxon>
    </lineage>
</organism>
<dbReference type="AlphaFoldDB" id="A0A1G4IF87"/>
<dbReference type="GeneID" id="92376495"/>
<gene>
    <name evidence="2" type="ORF">TEOVI_000255500</name>
</gene>
<feature type="transmembrane region" description="Helical" evidence="1">
    <location>
        <begin position="46"/>
        <end position="67"/>
    </location>
</feature>
<protein>
    <submittedName>
        <fullName evidence="2">Uncharacterized protein</fullName>
    </submittedName>
</protein>
<evidence type="ECO:0000313" key="2">
    <source>
        <dbReference type="EMBL" id="SCU70975.1"/>
    </source>
</evidence>
<dbReference type="EMBL" id="CZPT02001548">
    <property type="protein sequence ID" value="SCU70975.1"/>
    <property type="molecule type" value="Genomic_DNA"/>
</dbReference>
<name>A0A1G4IF87_TRYEQ</name>
<evidence type="ECO:0000313" key="3">
    <source>
        <dbReference type="Proteomes" id="UP000195570"/>
    </source>
</evidence>
<accession>A0A1G4IF87</accession>
<sequence>MFLRPIALPLWVLFVTVATFFVLRALDPVDVGAHREKVYGLPPQVVWLFPLVPVCVWLCYEAIMLMAPAGSKVALKVYD</sequence>
<keyword evidence="3" id="KW-1185">Reference proteome</keyword>
<evidence type="ECO:0000256" key="1">
    <source>
        <dbReference type="SAM" id="Phobius"/>
    </source>
</evidence>
<keyword evidence="1" id="KW-0812">Transmembrane</keyword>
<dbReference type="VEuPathDB" id="TriTrypDB:TEOVI_000255500"/>
<keyword evidence="1" id="KW-1133">Transmembrane helix</keyword>